<accession>A0ABQ8VUN1</accession>
<gene>
    <name evidence="2" type="ORF">C8R41DRAFT_914554</name>
</gene>
<organism evidence="2 3">
    <name type="scientific">Lentinula lateritia</name>
    <dbReference type="NCBI Taxonomy" id="40482"/>
    <lineage>
        <taxon>Eukaryota</taxon>
        <taxon>Fungi</taxon>
        <taxon>Dikarya</taxon>
        <taxon>Basidiomycota</taxon>
        <taxon>Agaricomycotina</taxon>
        <taxon>Agaricomycetes</taxon>
        <taxon>Agaricomycetidae</taxon>
        <taxon>Agaricales</taxon>
        <taxon>Marasmiineae</taxon>
        <taxon>Omphalotaceae</taxon>
        <taxon>Lentinula</taxon>
    </lineage>
</organism>
<feature type="region of interest" description="Disordered" evidence="1">
    <location>
        <begin position="473"/>
        <end position="509"/>
    </location>
</feature>
<feature type="region of interest" description="Disordered" evidence="1">
    <location>
        <begin position="160"/>
        <end position="182"/>
    </location>
</feature>
<dbReference type="EMBL" id="JANVFT010000007">
    <property type="protein sequence ID" value="KAJ4500091.1"/>
    <property type="molecule type" value="Genomic_DNA"/>
</dbReference>
<comment type="caution">
    <text evidence="2">The sequence shown here is derived from an EMBL/GenBank/DDBJ whole genome shotgun (WGS) entry which is preliminary data.</text>
</comment>
<name>A0ABQ8VUN1_9AGAR</name>
<protein>
    <submittedName>
        <fullName evidence="2">Uncharacterized protein</fullName>
    </submittedName>
</protein>
<evidence type="ECO:0000256" key="1">
    <source>
        <dbReference type="SAM" id="MobiDB-lite"/>
    </source>
</evidence>
<evidence type="ECO:0000313" key="3">
    <source>
        <dbReference type="Proteomes" id="UP001150217"/>
    </source>
</evidence>
<evidence type="ECO:0000313" key="2">
    <source>
        <dbReference type="EMBL" id="KAJ4500091.1"/>
    </source>
</evidence>
<reference evidence="2" key="1">
    <citation type="submission" date="2022-08" db="EMBL/GenBank/DDBJ databases">
        <title>A Global Phylogenomic Analysis of the Shiitake Genus Lentinula.</title>
        <authorList>
            <consortium name="DOE Joint Genome Institute"/>
            <person name="Sierra-Patev S."/>
            <person name="Min B."/>
            <person name="Naranjo-Ortiz M."/>
            <person name="Looney B."/>
            <person name="Konkel Z."/>
            <person name="Slot J.C."/>
            <person name="Sakamoto Y."/>
            <person name="Steenwyk J.L."/>
            <person name="Rokas A."/>
            <person name="Carro J."/>
            <person name="Camarero S."/>
            <person name="Ferreira P."/>
            <person name="Molpeceres G."/>
            <person name="Ruiz-Duenas F.J."/>
            <person name="Serrano A."/>
            <person name="Henrissat B."/>
            <person name="Drula E."/>
            <person name="Hughes K.W."/>
            <person name="Mata J.L."/>
            <person name="Ishikawa N.K."/>
            <person name="Vargas-Isla R."/>
            <person name="Ushijima S."/>
            <person name="Smith C.A."/>
            <person name="Ahrendt S."/>
            <person name="Andreopoulos W."/>
            <person name="He G."/>
            <person name="Labutti K."/>
            <person name="Lipzen A."/>
            <person name="Ng V."/>
            <person name="Riley R."/>
            <person name="Sandor L."/>
            <person name="Barry K."/>
            <person name="Martinez A.T."/>
            <person name="Xiao Y."/>
            <person name="Gibbons J.G."/>
            <person name="Terashima K."/>
            <person name="Grigoriev I.V."/>
            <person name="Hibbett D.S."/>
        </authorList>
    </citation>
    <scope>NUCLEOTIDE SEQUENCE</scope>
    <source>
        <strain evidence="2">RHP3577 ss4</strain>
    </source>
</reference>
<dbReference type="Proteomes" id="UP001150217">
    <property type="component" value="Unassembled WGS sequence"/>
</dbReference>
<proteinExistence type="predicted"/>
<feature type="region of interest" description="Disordered" evidence="1">
    <location>
        <begin position="527"/>
        <end position="553"/>
    </location>
</feature>
<feature type="region of interest" description="Disordered" evidence="1">
    <location>
        <begin position="311"/>
        <end position="340"/>
    </location>
</feature>
<feature type="compositionally biased region" description="Polar residues" evidence="1">
    <location>
        <begin position="1"/>
        <end position="12"/>
    </location>
</feature>
<sequence>MHNDNFASQASDTPIVHANPDPSDRVDGQLDPQEFSFGDRASYGHGAYQDVEYEEGSTDGNYPIFTKEEGHMESTGSGKEGVQDGKMAPYYYPRSHHVDIPGPVLTIASFSAGNPIPLQHPDHFPSSKDCTMALPDSDYYLGYAGVPSIILTMNSFSNDDTVPPQQPNHTPFDKAGAQDTGMPSDPSYYPGYADVPSPVVIVDTFSNGNIDPLPQPNYSQDYSQEQSMNTMPRLNGQPSLPVELARTSQGVHSSDNNLDNDIDTLQHVCTESSSYNNDPTPVNQSIQEKAMQKQEPADINVAMNVPLKDKADKAEADEDEKQGKQTPLQIEEEDTEDLGFPTLPPQFCNENISDPQADVPNSHIYPCDAASRSSIANHITVYEGEHGFNNTPMHDVTCDAFFDMLSSPPPSPDAPVVDHPHQPDVGEDSSVLLEGGFDHHGHDVTKDPGVDNNYQGFIDHHCAFCNHDAVNHPGSGAPSDLNQESQDSPHHTGLHGTDAGNEQGVSEDHHHPYQVNTIDKMQIDDGLYKSVNDNTGPEDFETPNPHVNTTLNL</sequence>
<feature type="region of interest" description="Disordered" evidence="1">
    <location>
        <begin position="1"/>
        <end position="42"/>
    </location>
</feature>
<keyword evidence="3" id="KW-1185">Reference proteome</keyword>